<protein>
    <submittedName>
        <fullName evidence="1">Uncharacterized protein</fullName>
    </submittedName>
</protein>
<comment type="caution">
    <text evidence="1">The sequence shown here is derived from an EMBL/GenBank/DDBJ whole genome shotgun (WGS) entry which is preliminary data.</text>
</comment>
<reference evidence="1 2" key="1">
    <citation type="submission" date="2017-04" db="EMBL/GenBank/DDBJ databases">
        <title>Cronobacter sakazakii, ST83 Lineage Isolates.</title>
        <authorList>
            <person name="Chase H."/>
            <person name="Tall B."/>
            <person name="Gopinath G."/>
            <person name="Lehner A."/>
        </authorList>
    </citation>
    <scope>NUCLEOTIDE SEQUENCE [LARGE SCALE GENOMIC DNA]</scope>
    <source>
        <strain evidence="1 2">MOD1_Comp15</strain>
    </source>
</reference>
<dbReference type="Proteomes" id="UP000244856">
    <property type="component" value="Unassembled WGS sequence"/>
</dbReference>
<organism evidence="1 2">
    <name type="scientific">Cronobacter sakazakii</name>
    <name type="common">Enterobacter sakazakii</name>
    <dbReference type="NCBI Taxonomy" id="28141"/>
    <lineage>
        <taxon>Bacteria</taxon>
        <taxon>Pseudomonadati</taxon>
        <taxon>Pseudomonadota</taxon>
        <taxon>Gammaproteobacteria</taxon>
        <taxon>Enterobacterales</taxon>
        <taxon>Enterobacteriaceae</taxon>
        <taxon>Cronobacter</taxon>
    </lineage>
</organism>
<dbReference type="EMBL" id="NCTU01000016">
    <property type="protein sequence ID" value="PUW02088.1"/>
    <property type="molecule type" value="Genomic_DNA"/>
</dbReference>
<proteinExistence type="predicted"/>
<dbReference type="AlphaFoldDB" id="A0A3S9J020"/>
<evidence type="ECO:0000313" key="1">
    <source>
        <dbReference type="EMBL" id="PUW02088.1"/>
    </source>
</evidence>
<sequence>MVISFATVVACRRLWRVRGYRVFTAGALRLPALQNTFIPCRAGKRSAPATLTGTIAWPVTAP</sequence>
<gene>
    <name evidence="1" type="ORF">B7T07_19935</name>
</gene>
<accession>A0A3S9J020</accession>
<name>A0A3S9J020_CROSK</name>
<evidence type="ECO:0000313" key="2">
    <source>
        <dbReference type="Proteomes" id="UP000244856"/>
    </source>
</evidence>